<feature type="transmembrane region" description="Helical" evidence="1">
    <location>
        <begin position="38"/>
        <end position="61"/>
    </location>
</feature>
<keyword evidence="1" id="KW-0472">Membrane</keyword>
<evidence type="ECO:0008006" key="4">
    <source>
        <dbReference type="Google" id="ProtNLM"/>
    </source>
</evidence>
<name>A0AAN5CIE8_9BILA</name>
<keyword evidence="1" id="KW-0812">Transmembrane</keyword>
<comment type="caution">
    <text evidence="2">The sequence shown here is derived from an EMBL/GenBank/DDBJ whole genome shotgun (WGS) entry which is preliminary data.</text>
</comment>
<reference evidence="3" key="1">
    <citation type="submission" date="2022-10" db="EMBL/GenBank/DDBJ databases">
        <title>Genome assembly of Pristionchus species.</title>
        <authorList>
            <person name="Yoshida K."/>
            <person name="Sommer R.J."/>
        </authorList>
    </citation>
    <scope>NUCLEOTIDE SEQUENCE [LARGE SCALE GENOMIC DNA]</scope>
    <source>
        <strain evidence="3">RS5460</strain>
    </source>
</reference>
<gene>
    <name evidence="2" type="ORF">PMAYCL1PPCAC_15200</name>
</gene>
<dbReference type="Proteomes" id="UP001328107">
    <property type="component" value="Unassembled WGS sequence"/>
</dbReference>
<feature type="transmembrane region" description="Helical" evidence="1">
    <location>
        <begin position="105"/>
        <end position="130"/>
    </location>
</feature>
<dbReference type="SUPFAM" id="SSF81321">
    <property type="entry name" value="Family A G protein-coupled receptor-like"/>
    <property type="match status" value="1"/>
</dbReference>
<feature type="transmembrane region" description="Helical" evidence="1">
    <location>
        <begin position="73"/>
        <end position="93"/>
    </location>
</feature>
<evidence type="ECO:0000313" key="3">
    <source>
        <dbReference type="Proteomes" id="UP001328107"/>
    </source>
</evidence>
<dbReference type="PANTHER" id="PTHR23021">
    <property type="entry name" value="SERPENTINE RECEPTOR, CLASS T"/>
    <property type="match status" value="1"/>
</dbReference>
<protein>
    <recommendedName>
        <fullName evidence="4">G protein-coupled receptor</fullName>
    </recommendedName>
</protein>
<sequence length="144" mass="16386">MFRQLRFLTATLAAPEYNCSEHSADDWARLFGEPQRALGIWSILLGVASLMLYIPSIRVFFREKRLNCVKIMRFLALVDMLGIFCCGILFGIQMLRGSVFCSDRAFIVVTCLSGYAAWDVSSLTCVFLVLNRIMELTGKEHLFQ</sequence>
<accession>A0AAN5CIE8</accession>
<feature type="non-terminal residue" evidence="2">
    <location>
        <position position="144"/>
    </location>
</feature>
<evidence type="ECO:0000256" key="1">
    <source>
        <dbReference type="SAM" id="Phobius"/>
    </source>
</evidence>
<dbReference type="InterPro" id="IPR019425">
    <property type="entry name" value="7TM_GPCR_serpentine_rcpt_Srt"/>
</dbReference>
<dbReference type="AlphaFoldDB" id="A0AAN5CIE8"/>
<dbReference type="Pfam" id="PF10321">
    <property type="entry name" value="7TM_GPCR_Srt"/>
    <property type="match status" value="1"/>
</dbReference>
<organism evidence="2 3">
    <name type="scientific">Pristionchus mayeri</name>
    <dbReference type="NCBI Taxonomy" id="1317129"/>
    <lineage>
        <taxon>Eukaryota</taxon>
        <taxon>Metazoa</taxon>
        <taxon>Ecdysozoa</taxon>
        <taxon>Nematoda</taxon>
        <taxon>Chromadorea</taxon>
        <taxon>Rhabditida</taxon>
        <taxon>Rhabditina</taxon>
        <taxon>Diplogasteromorpha</taxon>
        <taxon>Diplogasteroidea</taxon>
        <taxon>Neodiplogasteridae</taxon>
        <taxon>Pristionchus</taxon>
    </lineage>
</organism>
<keyword evidence="3" id="KW-1185">Reference proteome</keyword>
<evidence type="ECO:0000313" key="2">
    <source>
        <dbReference type="EMBL" id="GMR45005.1"/>
    </source>
</evidence>
<dbReference type="PANTHER" id="PTHR23021:SF11">
    <property type="entry name" value="SERPENTINE RECEPTOR, CLASS T"/>
    <property type="match status" value="1"/>
</dbReference>
<keyword evidence="1" id="KW-1133">Transmembrane helix</keyword>
<dbReference type="EMBL" id="BTRK01000004">
    <property type="protein sequence ID" value="GMR45005.1"/>
    <property type="molecule type" value="Genomic_DNA"/>
</dbReference>
<proteinExistence type="predicted"/>